<proteinExistence type="predicted"/>
<sequence length="140" mass="15194">MSVKILFAAFIGLAGGLAVGAGFVAFISVLGIIPRLIQLTKTEKLIHSYQFAAVLGAVAGGWISLQDTTFGFWKFFLIPIGLANGIFNGMLAAALTEVLNVWPILAKRIGLQEKIVYLLMAIVLGKVFGSLFQWVYFVDR</sequence>
<protein>
    <submittedName>
        <fullName evidence="2">Stage V sporulation protein AB</fullName>
    </submittedName>
</protein>
<gene>
    <name evidence="2" type="ORF">D0469_13730</name>
</gene>
<comment type="caution">
    <text evidence="2">The sequence shown here is derived from an EMBL/GenBank/DDBJ whole genome shotgun (WGS) entry which is preliminary data.</text>
</comment>
<name>A0A372LLK9_9BACI</name>
<evidence type="ECO:0000256" key="1">
    <source>
        <dbReference type="SAM" id="Phobius"/>
    </source>
</evidence>
<keyword evidence="1" id="KW-0472">Membrane</keyword>
<evidence type="ECO:0000313" key="3">
    <source>
        <dbReference type="Proteomes" id="UP000264541"/>
    </source>
</evidence>
<reference evidence="2 3" key="1">
    <citation type="submission" date="2018-08" db="EMBL/GenBank/DDBJ databases">
        <title>Bacillus chawlae sp. nov., Bacillus glennii sp. nov., and Bacillus saganii sp. nov. Isolated from the Vehicle Assembly Building at Kennedy Space Center where the Viking Spacecraft were Assembled.</title>
        <authorList>
            <person name="Seuylemezian A."/>
            <person name="Vaishampayan P."/>
        </authorList>
    </citation>
    <scope>NUCLEOTIDE SEQUENCE [LARGE SCALE GENOMIC DNA]</scope>
    <source>
        <strain evidence="2 3">V47-23a</strain>
    </source>
</reference>
<accession>A0A372LLK9</accession>
<organism evidence="2 3">
    <name type="scientific">Peribacillus saganii</name>
    <dbReference type="NCBI Taxonomy" id="2303992"/>
    <lineage>
        <taxon>Bacteria</taxon>
        <taxon>Bacillati</taxon>
        <taxon>Bacillota</taxon>
        <taxon>Bacilli</taxon>
        <taxon>Bacillales</taxon>
        <taxon>Bacillaceae</taxon>
        <taxon>Peribacillus</taxon>
    </lineage>
</organism>
<keyword evidence="3" id="KW-1185">Reference proteome</keyword>
<dbReference type="RefSeq" id="WP_117327311.1">
    <property type="nucleotide sequence ID" value="NZ_QVTE01000039.1"/>
</dbReference>
<dbReference type="InterPro" id="IPR020144">
    <property type="entry name" value="SpoVAB"/>
</dbReference>
<keyword evidence="1" id="KW-0812">Transmembrane</keyword>
<feature type="transmembrane region" description="Helical" evidence="1">
    <location>
        <begin position="45"/>
        <end position="65"/>
    </location>
</feature>
<feature type="transmembrane region" description="Helical" evidence="1">
    <location>
        <begin position="115"/>
        <end position="137"/>
    </location>
</feature>
<dbReference type="Pfam" id="PF13782">
    <property type="entry name" value="SpoVAB"/>
    <property type="match status" value="1"/>
</dbReference>
<feature type="transmembrane region" description="Helical" evidence="1">
    <location>
        <begin position="6"/>
        <end position="33"/>
    </location>
</feature>
<dbReference type="AlphaFoldDB" id="A0A372LLK9"/>
<dbReference type="OrthoDB" id="9790504at2"/>
<keyword evidence="1" id="KW-1133">Transmembrane helix</keyword>
<dbReference type="EMBL" id="QVTE01000039">
    <property type="protein sequence ID" value="RFU67783.1"/>
    <property type="molecule type" value="Genomic_DNA"/>
</dbReference>
<dbReference type="Proteomes" id="UP000264541">
    <property type="component" value="Unassembled WGS sequence"/>
</dbReference>
<evidence type="ECO:0000313" key="2">
    <source>
        <dbReference type="EMBL" id="RFU67783.1"/>
    </source>
</evidence>
<feature type="transmembrane region" description="Helical" evidence="1">
    <location>
        <begin position="71"/>
        <end position="95"/>
    </location>
</feature>